<dbReference type="OrthoDB" id="580775at2"/>
<dbReference type="Gene3D" id="3.40.50.12780">
    <property type="entry name" value="N-terminal domain of ligase-like"/>
    <property type="match status" value="1"/>
</dbReference>
<evidence type="ECO:0000259" key="1">
    <source>
        <dbReference type="Pfam" id="PF00501"/>
    </source>
</evidence>
<sequence>METFKQLIDMVKYAQTYIPFYTKLYEGVNPDEWKNIKDFKKLPIISANDLVTHFEELKSTAGNLYRVTSSSGTLGNPKVIYRTKEDTAKSVDVLEELLKMAGVTKEDTVFIGQPFDMAHFGYLVSGGLAKIGALAIPAGIAMNNDKYVSLIKLYKPSVICTSLSRILNVIKLLKEENIASVPWVRTIILAGEPVTESGIEKIKEYFHTTPFNFYGSEETDGLAGDCKYHAGIHFFDDLFYLELLELKGVRPKKEGNSIGEAVLTSLYQKGVPLIRYRLGDIIEVEKEKCQCGSKRPLIHVYGRADDAFSLFDGITMRAFQIKTVLDQYFKDIMNYQIVLSTLVPGLDEVLIRIERKSKEDSFHEEEIINALWNCSEDLTGLRETGHVKFKLSIDQSDIIVTQRGKTRKIIDLRNEV</sequence>
<accession>A0A1H9ZAM7</accession>
<feature type="domain" description="AMP-dependent synthetase/ligase" evidence="1">
    <location>
        <begin position="57"/>
        <end position="223"/>
    </location>
</feature>
<dbReference type="Pfam" id="PF00501">
    <property type="entry name" value="AMP-binding"/>
    <property type="match status" value="1"/>
</dbReference>
<proteinExistence type="predicted"/>
<organism evidence="2 3">
    <name type="scientific">[Clostridium] polysaccharolyticum</name>
    <dbReference type="NCBI Taxonomy" id="29364"/>
    <lineage>
        <taxon>Bacteria</taxon>
        <taxon>Bacillati</taxon>
        <taxon>Bacillota</taxon>
        <taxon>Clostridia</taxon>
        <taxon>Lachnospirales</taxon>
        <taxon>Lachnospiraceae</taxon>
    </lineage>
</organism>
<dbReference type="PANTHER" id="PTHR43845:SF1">
    <property type="entry name" value="BLR5969 PROTEIN"/>
    <property type="match status" value="1"/>
</dbReference>
<keyword evidence="3" id="KW-1185">Reference proteome</keyword>
<protein>
    <submittedName>
        <fullName evidence="2">Phenylacetate-CoA ligase</fullName>
    </submittedName>
</protein>
<dbReference type="InterPro" id="IPR000873">
    <property type="entry name" value="AMP-dep_synth/lig_dom"/>
</dbReference>
<keyword evidence="2" id="KW-0436">Ligase</keyword>
<reference evidence="2 3" key="1">
    <citation type="submission" date="2016-10" db="EMBL/GenBank/DDBJ databases">
        <authorList>
            <person name="de Groot N.N."/>
        </authorList>
    </citation>
    <scope>NUCLEOTIDE SEQUENCE [LARGE SCALE GENOMIC DNA]</scope>
    <source>
        <strain evidence="2 3">DSM 1801</strain>
    </source>
</reference>
<dbReference type="EMBL" id="FOHN01000003">
    <property type="protein sequence ID" value="SES78127.1"/>
    <property type="molecule type" value="Genomic_DNA"/>
</dbReference>
<dbReference type="PANTHER" id="PTHR43845">
    <property type="entry name" value="BLR5969 PROTEIN"/>
    <property type="match status" value="1"/>
</dbReference>
<name>A0A1H9ZAM7_9FIRM</name>
<dbReference type="RefSeq" id="WP_092476141.1">
    <property type="nucleotide sequence ID" value="NZ_FOHN01000003.1"/>
</dbReference>
<gene>
    <name evidence="2" type="ORF">SAMN04487772_10371</name>
</gene>
<dbReference type="InterPro" id="IPR042099">
    <property type="entry name" value="ANL_N_sf"/>
</dbReference>
<dbReference type="AlphaFoldDB" id="A0A1H9ZAM7"/>
<evidence type="ECO:0000313" key="2">
    <source>
        <dbReference type="EMBL" id="SES78127.1"/>
    </source>
</evidence>
<dbReference type="SUPFAM" id="SSF56801">
    <property type="entry name" value="Acetyl-CoA synthetase-like"/>
    <property type="match status" value="1"/>
</dbReference>
<dbReference type="Proteomes" id="UP000199800">
    <property type="component" value="Unassembled WGS sequence"/>
</dbReference>
<evidence type="ECO:0000313" key="3">
    <source>
        <dbReference type="Proteomes" id="UP000199800"/>
    </source>
</evidence>
<dbReference type="STRING" id="29364.SAMN04487772_10371"/>
<dbReference type="GO" id="GO:0016874">
    <property type="term" value="F:ligase activity"/>
    <property type="evidence" value="ECO:0007669"/>
    <property type="project" value="UniProtKB-KW"/>
</dbReference>